<gene>
    <name evidence="2" type="ORF">GCM10009066_25740</name>
</gene>
<name>A0AAV3SB12_9EURY</name>
<dbReference type="InterPro" id="IPR058929">
    <property type="entry name" value="Ig_halo"/>
</dbReference>
<evidence type="ECO:0000259" key="1">
    <source>
        <dbReference type="Pfam" id="PF25942"/>
    </source>
</evidence>
<dbReference type="Pfam" id="PF25942">
    <property type="entry name" value="Ig_halo"/>
    <property type="match status" value="1"/>
</dbReference>
<accession>A0AAV3SB12</accession>
<keyword evidence="3" id="KW-1185">Reference proteome</keyword>
<sequence>MVPMHVANHDDANHTVRVSVHAHGDALLDEDVTLAPGERERVTTLATTNADAGTTYRVKARMNDERVVRNVTVTKAAAERGTSATLVVTDSGGLRCDVAASP</sequence>
<evidence type="ECO:0000313" key="2">
    <source>
        <dbReference type="EMBL" id="GAA0311292.1"/>
    </source>
</evidence>
<dbReference type="Proteomes" id="UP001500837">
    <property type="component" value="Unassembled WGS sequence"/>
</dbReference>
<reference evidence="2 3" key="1">
    <citation type="journal article" date="2019" name="Int. J. Syst. Evol. Microbiol.">
        <title>The Global Catalogue of Microorganisms (GCM) 10K type strain sequencing project: providing services to taxonomists for standard genome sequencing and annotation.</title>
        <authorList>
            <consortium name="The Broad Institute Genomics Platform"/>
            <consortium name="The Broad Institute Genome Sequencing Center for Infectious Disease"/>
            <person name="Wu L."/>
            <person name="Ma J."/>
        </authorList>
    </citation>
    <scope>NUCLEOTIDE SEQUENCE [LARGE SCALE GENOMIC DNA]</scope>
    <source>
        <strain evidence="2 3">JCM 16330</strain>
    </source>
</reference>
<dbReference type="EMBL" id="BAAABL010000084">
    <property type="protein sequence ID" value="GAA0311292.1"/>
    <property type="molecule type" value="Genomic_DNA"/>
</dbReference>
<feature type="domain" description="Ig-like" evidence="1">
    <location>
        <begin position="13"/>
        <end position="95"/>
    </location>
</feature>
<comment type="caution">
    <text evidence="2">The sequence shown here is derived from an EMBL/GenBank/DDBJ whole genome shotgun (WGS) entry which is preliminary data.</text>
</comment>
<proteinExistence type="predicted"/>
<evidence type="ECO:0000313" key="3">
    <source>
        <dbReference type="Proteomes" id="UP001500837"/>
    </source>
</evidence>
<protein>
    <recommendedName>
        <fullName evidence="1">Ig-like domain-containing protein</fullName>
    </recommendedName>
</protein>
<dbReference type="AlphaFoldDB" id="A0AAV3SB12"/>
<organism evidence="2 3">
    <name type="scientific">Halarchaeum salinum</name>
    <dbReference type="NCBI Taxonomy" id="489912"/>
    <lineage>
        <taxon>Archaea</taxon>
        <taxon>Methanobacteriati</taxon>
        <taxon>Methanobacteriota</taxon>
        <taxon>Stenosarchaea group</taxon>
        <taxon>Halobacteria</taxon>
        <taxon>Halobacteriales</taxon>
        <taxon>Halobacteriaceae</taxon>
    </lineage>
</organism>